<dbReference type="Proteomes" id="UP001055453">
    <property type="component" value="Chromosome"/>
</dbReference>
<dbReference type="RefSeq" id="WP_251956307.1">
    <property type="nucleotide sequence ID" value="NZ_AP025732.1"/>
</dbReference>
<sequence length="93" mass="11155">MTSHQNDILELYQICLREFIKQDNLELRKHIENFIENLLKTSVINSYQYKHAMMQLENQINYINQSENIEKLISSKHNQIISSKKFLDKLDSL</sequence>
<reference evidence="1" key="1">
    <citation type="submission" date="2022-04" db="EMBL/GenBank/DDBJ databases">
        <title>Complete genome sequence of a cyanobacterium, Nostoc sp. SO-36, isolated in Antarctica.</title>
        <authorList>
            <person name="Kanesaki Y."/>
            <person name="Effendi D."/>
            <person name="Sakamoto T."/>
            <person name="Ohtani S."/>
            <person name="Awai K."/>
        </authorList>
    </citation>
    <scope>NUCLEOTIDE SEQUENCE</scope>
    <source>
        <strain evidence="1">SO-36</strain>
    </source>
</reference>
<name>A0ABM7Z6P9_NOSCO</name>
<dbReference type="EMBL" id="AP025732">
    <property type="protein sequence ID" value="BDI18763.1"/>
    <property type="molecule type" value="Genomic_DNA"/>
</dbReference>
<evidence type="ECO:0000313" key="2">
    <source>
        <dbReference type="Proteomes" id="UP001055453"/>
    </source>
</evidence>
<evidence type="ECO:0000313" key="1">
    <source>
        <dbReference type="EMBL" id="BDI18763.1"/>
    </source>
</evidence>
<protein>
    <submittedName>
        <fullName evidence="1">Uncharacterized protein</fullName>
    </submittedName>
</protein>
<accession>A0ABM7Z6P9</accession>
<proteinExistence type="predicted"/>
<gene>
    <name evidence="1" type="ORF">ANSO36C_45650</name>
</gene>
<keyword evidence="2" id="KW-1185">Reference proteome</keyword>
<organism evidence="1 2">
    <name type="scientific">Nostoc cf. commune SO-36</name>
    <dbReference type="NCBI Taxonomy" id="449208"/>
    <lineage>
        <taxon>Bacteria</taxon>
        <taxon>Bacillati</taxon>
        <taxon>Cyanobacteriota</taxon>
        <taxon>Cyanophyceae</taxon>
        <taxon>Nostocales</taxon>
        <taxon>Nostocaceae</taxon>
        <taxon>Nostoc</taxon>
    </lineage>
</organism>